<organism evidence="1 2">
    <name type="scientific">Panagrolaimus sp. ES5</name>
    <dbReference type="NCBI Taxonomy" id="591445"/>
    <lineage>
        <taxon>Eukaryota</taxon>
        <taxon>Metazoa</taxon>
        <taxon>Ecdysozoa</taxon>
        <taxon>Nematoda</taxon>
        <taxon>Chromadorea</taxon>
        <taxon>Rhabditida</taxon>
        <taxon>Tylenchina</taxon>
        <taxon>Panagrolaimomorpha</taxon>
        <taxon>Panagrolaimoidea</taxon>
        <taxon>Panagrolaimidae</taxon>
        <taxon>Panagrolaimus</taxon>
    </lineage>
</organism>
<dbReference type="Proteomes" id="UP000887579">
    <property type="component" value="Unplaced"/>
</dbReference>
<dbReference type="WBParaSite" id="ES5_v2.g25097.t1">
    <property type="protein sequence ID" value="ES5_v2.g25097.t1"/>
    <property type="gene ID" value="ES5_v2.g25097"/>
</dbReference>
<protein>
    <submittedName>
        <fullName evidence="2">Protein kinase domain-containing protein</fullName>
    </submittedName>
</protein>
<name>A0AC34G603_9BILA</name>
<evidence type="ECO:0000313" key="2">
    <source>
        <dbReference type="WBParaSite" id="ES5_v2.g25097.t1"/>
    </source>
</evidence>
<proteinExistence type="predicted"/>
<sequence>MASKYNTTQINVYGEFKRFITPERYDPIGFLAKGSQGIVCTGWDNDMNKKVVIKHARHPFSDVQYAKQLYREFVLSRIMKHRNVINLEFAYTPETSATNFKNIDEEFAQLSWHLQDSCLLKGIDWAFDLLNKELQNYGTSWNQKNFSLAQFNDLLHRMLTFDPANRISAEEALSLPLWNCLNGCSFYNPQKFIEEDIALPYAEEYGNDGSIEEWREPLFDQIHLLQNMAETDNNEKYIAF</sequence>
<reference evidence="2" key="1">
    <citation type="submission" date="2022-11" db="UniProtKB">
        <authorList>
            <consortium name="WormBaseParasite"/>
        </authorList>
    </citation>
    <scope>IDENTIFICATION</scope>
</reference>
<evidence type="ECO:0000313" key="1">
    <source>
        <dbReference type="Proteomes" id="UP000887579"/>
    </source>
</evidence>
<accession>A0AC34G603</accession>